<dbReference type="RefSeq" id="WP_077067782.1">
    <property type="nucleotide sequence ID" value="NZ_LIUF01000003.1"/>
</dbReference>
<accession>A0A0M9AL16</accession>
<dbReference type="PATRIC" id="fig|1705562.3.peg.192"/>
<keyword evidence="2" id="KW-1185">Reference proteome</keyword>
<dbReference type="EMBL" id="LIUF01000003">
    <property type="protein sequence ID" value="KOX92811.1"/>
    <property type="molecule type" value="Genomic_DNA"/>
</dbReference>
<gene>
    <name evidence="1" type="ORF">AMS69_10135</name>
</gene>
<sequence length="371" mass="42849">MSNFDFQEDVEELIYEHFRSEYDHDTSAIPNEEKEEIEYIVNTVGDDLLSNVGELGVALDFILVAEDLSQVDSWVSGFDPDLTRDEILDHYQTKDTNTLTIRFDDDWYSIRSIQNDLRDLFRYELRRTNFPSSPGHHTGNWDDYDDLLERAFRLSRPGRFEAVGQLFELGLERLNEKRMEARDPPFPRPFSEIVENYQRSYENENGGLAFQAMIYGYMKAEYGHLSFRASKVRTGSSRQNRYGDIDGFLGPDLMVSAEVKDLYIDEQNVRSELGTTIQLSNDSTAIPLAVCKSVSENAREILKSEGVEVLTNQNLLDELRQWDYHKQDRAVQGALHYLANIEEDPSAVERLLQFLDDVDSNNIALDHLIED</sequence>
<comment type="caution">
    <text evidence="1">The sequence shown here is derived from an EMBL/GenBank/DDBJ whole genome shotgun (WGS) entry which is preliminary data.</text>
</comment>
<dbReference type="AlphaFoldDB" id="A0A0M9AL16"/>
<organism evidence="1 2">
    <name type="scientific">Haloarcula rubripromontorii</name>
    <dbReference type="NCBI Taxonomy" id="1705562"/>
    <lineage>
        <taxon>Archaea</taxon>
        <taxon>Methanobacteriati</taxon>
        <taxon>Methanobacteriota</taxon>
        <taxon>Stenosarchaea group</taxon>
        <taxon>Halobacteria</taxon>
        <taxon>Halobacteriales</taxon>
        <taxon>Haloarculaceae</taxon>
        <taxon>Haloarcula</taxon>
    </lineage>
</organism>
<reference evidence="1 2" key="1">
    <citation type="submission" date="2015-08" db="EMBL/GenBank/DDBJ databases">
        <title>Genomes of Isolates from Cabo Rojo, PR.</title>
        <authorList>
            <person name="Sanchez-Nieves R.L."/>
            <person name="Montalvo-Rodriguez R."/>
        </authorList>
    </citation>
    <scope>NUCLEOTIDE SEQUENCE [LARGE SCALE GENOMIC DNA]</scope>
    <source>
        <strain evidence="1 2">SL3</strain>
    </source>
</reference>
<evidence type="ECO:0008006" key="3">
    <source>
        <dbReference type="Google" id="ProtNLM"/>
    </source>
</evidence>
<proteinExistence type="predicted"/>
<protein>
    <recommendedName>
        <fullName evidence="3">Restriction endonuclease</fullName>
    </recommendedName>
</protein>
<evidence type="ECO:0000313" key="2">
    <source>
        <dbReference type="Proteomes" id="UP000037729"/>
    </source>
</evidence>
<name>A0A0M9AL16_9EURY</name>
<dbReference type="Proteomes" id="UP000037729">
    <property type="component" value="Unassembled WGS sequence"/>
</dbReference>
<dbReference type="OrthoDB" id="241322at2157"/>
<evidence type="ECO:0000313" key="1">
    <source>
        <dbReference type="EMBL" id="KOX92811.1"/>
    </source>
</evidence>